<evidence type="ECO:0000313" key="1">
    <source>
        <dbReference type="EMBL" id="SVC91498.1"/>
    </source>
</evidence>
<feature type="non-terminal residue" evidence="1">
    <location>
        <position position="1"/>
    </location>
</feature>
<sequence length="183" mass="21324">TISMVDEGMVAPDGLWLTRRAFAPTLTPKGDCIKVHKGYIYVSRYQGGMDNRNVWLSRKKIGGTEWKHIQFPHQHVMFRKDKNLPEKERRGDAHNAIAIGICPKDDTIHLLYDMHAYTPEDFRDDYFNYICSNKGAAKVPDGEWTSDQFYPKQNYLNKEIEEQNPTAYHRVTYPSFFTTKKTT</sequence>
<dbReference type="EMBL" id="UINC01118402">
    <property type="protein sequence ID" value="SVC91498.1"/>
    <property type="molecule type" value="Genomic_DNA"/>
</dbReference>
<organism evidence="1">
    <name type="scientific">marine metagenome</name>
    <dbReference type="NCBI Taxonomy" id="408172"/>
    <lineage>
        <taxon>unclassified sequences</taxon>
        <taxon>metagenomes</taxon>
        <taxon>ecological metagenomes</taxon>
    </lineage>
</organism>
<protein>
    <submittedName>
        <fullName evidence="1">Uncharacterized protein</fullName>
    </submittedName>
</protein>
<reference evidence="1" key="1">
    <citation type="submission" date="2018-05" db="EMBL/GenBank/DDBJ databases">
        <authorList>
            <person name="Lanie J.A."/>
            <person name="Ng W.-L."/>
            <person name="Kazmierczak K.M."/>
            <person name="Andrzejewski T.M."/>
            <person name="Davidsen T.M."/>
            <person name="Wayne K.J."/>
            <person name="Tettelin H."/>
            <person name="Glass J.I."/>
            <person name="Rusch D."/>
            <person name="Podicherti R."/>
            <person name="Tsui H.-C.T."/>
            <person name="Winkler M.E."/>
        </authorList>
    </citation>
    <scope>NUCLEOTIDE SEQUENCE</scope>
</reference>
<name>A0A382R342_9ZZZZ</name>
<dbReference type="AlphaFoldDB" id="A0A382R342"/>
<proteinExistence type="predicted"/>
<gene>
    <name evidence="1" type="ORF">METZ01_LOCUS344352</name>
</gene>
<dbReference type="Pfam" id="PF15892">
    <property type="entry name" value="BNR_4"/>
    <property type="match status" value="1"/>
</dbReference>
<accession>A0A382R342</accession>